<dbReference type="Proteomes" id="UP000232922">
    <property type="component" value="Genome"/>
</dbReference>
<evidence type="ECO:0000313" key="4">
    <source>
        <dbReference type="EMBL" id="AJP09051.1"/>
    </source>
</evidence>
<keyword evidence="2" id="KW-0812">Transmembrane</keyword>
<sequence length="233" mass="25138">MMSGGEQYERVVAKPQYDDRELLQYIRNMVINEPQYQDFLRSIDTNEGNDDDATAIALRASIQSGYNKTMEFVRDRALGVTIGTVDAMSTGAMAALVNSGDGFWIVGAISQLCGFFVGGITGALFGVFAGVLIGGKEMRKIVRQYRVCFGTNKFAHTRSPHLDLAFRLLSPPADPHVFIDTTAASVDKTGIEPKPEDSGDSKNSEENSSPASSTQADEPESDGSSPPTKDKAV</sequence>
<dbReference type="InterPro" id="IPR043847">
    <property type="entry name" value="DUF5862"/>
</dbReference>
<keyword evidence="2" id="KW-0472">Membrane</keyword>
<dbReference type="GeneID" id="41900687"/>
<accession>A0A171PVI3</accession>
<proteinExistence type="predicted"/>
<dbReference type="RefSeq" id="YP_009701551.1">
    <property type="nucleotide sequence ID" value="NC_044938.1"/>
</dbReference>
<organism evidence="4 5">
    <name type="scientific">Heliothis virescens ascovirus 3f</name>
    <dbReference type="NCBI Taxonomy" id="328614"/>
    <lineage>
        <taxon>Viruses</taxon>
        <taxon>Varidnaviria</taxon>
        <taxon>Bamfordvirae</taxon>
        <taxon>Nucleocytoviricota</taxon>
        <taxon>Megaviricetes</taxon>
        <taxon>Pimascovirales</taxon>
        <taxon>Pimascovirales incertae sedis</taxon>
        <taxon>Ascoviridae</taxon>
        <taxon>Ascovirus</taxon>
        <taxon>Ascovirus hvav3a</taxon>
    </lineage>
</organism>
<keyword evidence="2" id="KW-1133">Transmembrane helix</keyword>
<feature type="compositionally biased region" description="Basic and acidic residues" evidence="1">
    <location>
        <begin position="189"/>
        <end position="205"/>
    </location>
</feature>
<evidence type="ECO:0000256" key="2">
    <source>
        <dbReference type="SAM" id="Phobius"/>
    </source>
</evidence>
<feature type="compositionally biased region" description="Polar residues" evidence="1">
    <location>
        <begin position="206"/>
        <end position="227"/>
    </location>
</feature>
<reference evidence="5" key="1">
    <citation type="submission" date="2014-04" db="EMBL/GenBank/DDBJ databases">
        <authorList>
            <person name="Wei Y."/>
            <person name="Huang G."/>
            <person name="Cheng X."/>
        </authorList>
    </citation>
    <scope>NUCLEOTIDE SEQUENCE [LARGE SCALE GENOMIC DNA]</scope>
</reference>
<feature type="transmembrane region" description="Helical" evidence="2">
    <location>
        <begin position="103"/>
        <end position="133"/>
    </location>
</feature>
<protein>
    <submittedName>
        <fullName evidence="4">ABC-type transport system permease</fullName>
    </submittedName>
</protein>
<feature type="region of interest" description="Disordered" evidence="1">
    <location>
        <begin position="184"/>
        <end position="233"/>
    </location>
</feature>
<dbReference type="KEGG" id="vg:41900687"/>
<dbReference type="EMBL" id="KJ755191">
    <property type="protein sequence ID" value="AJP09051.1"/>
    <property type="molecule type" value="Genomic_DNA"/>
</dbReference>
<evidence type="ECO:0000313" key="5">
    <source>
        <dbReference type="Proteomes" id="UP000232922"/>
    </source>
</evidence>
<evidence type="ECO:0000259" key="3">
    <source>
        <dbReference type="Pfam" id="PF19180"/>
    </source>
</evidence>
<feature type="domain" description="DUF5862" evidence="3">
    <location>
        <begin position="79"/>
        <end position="146"/>
    </location>
</feature>
<dbReference type="Pfam" id="PF19180">
    <property type="entry name" value="DUF5862"/>
    <property type="match status" value="1"/>
</dbReference>
<feature type="transmembrane region" description="Helical" evidence="2">
    <location>
        <begin position="77"/>
        <end position="97"/>
    </location>
</feature>
<evidence type="ECO:0000256" key="1">
    <source>
        <dbReference type="SAM" id="MobiDB-lite"/>
    </source>
</evidence>
<name>A0A171PVI3_9VIRU</name>